<dbReference type="AlphaFoldDB" id="A0AAU9INC3"/>
<accession>A0AAU9INC3</accession>
<reference evidence="2" key="1">
    <citation type="submission" date="2021-09" db="EMBL/GenBank/DDBJ databases">
        <authorList>
            <consortium name="AG Swart"/>
            <person name="Singh M."/>
            <person name="Singh A."/>
            <person name="Seah K."/>
            <person name="Emmerich C."/>
        </authorList>
    </citation>
    <scope>NUCLEOTIDE SEQUENCE</scope>
    <source>
        <strain evidence="2">ATCC30299</strain>
    </source>
</reference>
<name>A0AAU9INC3_9CILI</name>
<feature type="region of interest" description="Disordered" evidence="1">
    <location>
        <begin position="296"/>
        <end position="327"/>
    </location>
</feature>
<dbReference type="InterPro" id="IPR000048">
    <property type="entry name" value="IQ_motif_EF-hand-BS"/>
</dbReference>
<comment type="caution">
    <text evidence="2">The sequence shown here is derived from an EMBL/GenBank/DDBJ whole genome shotgun (WGS) entry which is preliminary data.</text>
</comment>
<proteinExistence type="predicted"/>
<feature type="compositionally biased region" description="Polar residues" evidence="1">
    <location>
        <begin position="243"/>
        <end position="267"/>
    </location>
</feature>
<feature type="region of interest" description="Disordered" evidence="1">
    <location>
        <begin position="855"/>
        <end position="886"/>
    </location>
</feature>
<feature type="compositionally biased region" description="Basic and acidic residues" evidence="1">
    <location>
        <begin position="873"/>
        <end position="886"/>
    </location>
</feature>
<dbReference type="PROSITE" id="PS50096">
    <property type="entry name" value="IQ"/>
    <property type="match status" value="1"/>
</dbReference>
<dbReference type="Pfam" id="PF00612">
    <property type="entry name" value="IQ"/>
    <property type="match status" value="1"/>
</dbReference>
<dbReference type="Proteomes" id="UP001162131">
    <property type="component" value="Unassembled WGS sequence"/>
</dbReference>
<dbReference type="EMBL" id="CAJZBQ010000010">
    <property type="protein sequence ID" value="CAG9313269.1"/>
    <property type="molecule type" value="Genomic_DNA"/>
</dbReference>
<keyword evidence="3" id="KW-1185">Reference proteome</keyword>
<evidence type="ECO:0000313" key="2">
    <source>
        <dbReference type="EMBL" id="CAG9313269.1"/>
    </source>
</evidence>
<feature type="compositionally biased region" description="Polar residues" evidence="1">
    <location>
        <begin position="299"/>
        <end position="327"/>
    </location>
</feature>
<protein>
    <submittedName>
        <fullName evidence="2">Uncharacterized protein</fullName>
    </submittedName>
</protein>
<organism evidence="2 3">
    <name type="scientific">Blepharisma stoltei</name>
    <dbReference type="NCBI Taxonomy" id="1481888"/>
    <lineage>
        <taxon>Eukaryota</taxon>
        <taxon>Sar</taxon>
        <taxon>Alveolata</taxon>
        <taxon>Ciliophora</taxon>
        <taxon>Postciliodesmatophora</taxon>
        <taxon>Heterotrichea</taxon>
        <taxon>Heterotrichida</taxon>
        <taxon>Blepharismidae</taxon>
        <taxon>Blepharisma</taxon>
    </lineage>
</organism>
<feature type="compositionally biased region" description="Basic residues" evidence="1">
    <location>
        <begin position="268"/>
        <end position="279"/>
    </location>
</feature>
<evidence type="ECO:0000313" key="3">
    <source>
        <dbReference type="Proteomes" id="UP001162131"/>
    </source>
</evidence>
<gene>
    <name evidence="2" type="ORF">BSTOLATCC_MIC8542</name>
</gene>
<dbReference type="Gene3D" id="1.20.5.190">
    <property type="match status" value="1"/>
</dbReference>
<feature type="region of interest" description="Disordered" evidence="1">
    <location>
        <begin position="243"/>
        <end position="282"/>
    </location>
</feature>
<sequence>MQNRNYVLMDAEILILTEEEYEKFMQSQNDDKEKKLAKLPLIKNNDLYKIENEIATNDAAEKMLSQESQKHYLKILDSLDLSLMPGPNPKISPIRISDHKFLNKEHQGIVMERLKKKTSKHKCSASASKLINFKFNSMPTSPLHYSKKKTKSEISSKKTKTEKILSHTEDKTLQENGELKQKKILTMGIKDEWRFINLKEVFKQIESDSDLEKSPKVHSKALSSKRPSKKILKKYLTKANSHIPLSSERSTNPSEGFLFSGSSTIKHANSKKQRKKLRKTNSDSLCDLKLEKSFKPKVRSSQNQENQKTALTTLNSARSSYQKNSENSNSLGELMQLMFDTKSLISENISPKDSSQHKALNERIANMIKENPSELYKILNISGYSRDFLTTRSNFQGIEWTEEQEKLFKSMLRKSHSFNSIAKTRLFKEMERDLRPTQTREDIEWKYDKHSPWANDLDYNNGTNFQTEDKKKKARSSISNLKKIVKDREELDSSEEEMIKLNMLQERTGMTSSNLLTLQNQADYLNKVQEFEHAIGGLKMIQKWKKNKSDYESAKVKFADHIIGNSQIDVKQLNKSRYSYLSAKVAHQRAHSELDDKYLLEAEEKRKELRKRQESFQRDVTISRKICREMFGRDMKFGQRKILETTVHPLGSPRFKTYMIKLGFLPENYSPQPHPIKDFDPSVVKSLRRQIPKESISQLSLWNFKKSPQAGAKTMETPPLVKLQAHIKGYLVRQKVTMWRKAAIKIQKAYKWYRTKKFVLTALFVEQIATGNLQLGSLLVKYKDTIIYKKILKDIVASKYIQRMLIKRKQERAKSEENKSSSHQSSFAPKTSRSSFGFTPFLKSEGFFTFSEKASEASQRVSKRKLTGTPKKSQNEEKTPIPKLMKLEELPENAKNYFDSIKAARKIVR</sequence>
<evidence type="ECO:0000256" key="1">
    <source>
        <dbReference type="SAM" id="MobiDB-lite"/>
    </source>
</evidence>
<feature type="region of interest" description="Disordered" evidence="1">
    <location>
        <begin position="811"/>
        <end position="833"/>
    </location>
</feature>